<dbReference type="InterPro" id="IPR036271">
    <property type="entry name" value="Tet_transcr_reg_TetR-rel_C_sf"/>
</dbReference>
<dbReference type="SUPFAM" id="SSF48498">
    <property type="entry name" value="Tetracyclin repressor-like, C-terminal domain"/>
    <property type="match status" value="1"/>
</dbReference>
<dbReference type="Gene3D" id="1.10.357.10">
    <property type="entry name" value="Tetracycline Repressor, domain 2"/>
    <property type="match status" value="1"/>
</dbReference>
<feature type="domain" description="HTH tetR-type" evidence="5">
    <location>
        <begin position="18"/>
        <end position="78"/>
    </location>
</feature>
<dbReference type="KEGG" id="req:REQ_26230"/>
<dbReference type="SUPFAM" id="SSF46689">
    <property type="entry name" value="Homeodomain-like"/>
    <property type="match status" value="1"/>
</dbReference>
<keyword evidence="3" id="KW-0804">Transcription</keyword>
<accession>A0A3S5Y7X8</accession>
<evidence type="ECO:0000313" key="6">
    <source>
        <dbReference type="EMBL" id="CBH48649.1"/>
    </source>
</evidence>
<dbReference type="GO" id="GO:0003677">
    <property type="term" value="F:DNA binding"/>
    <property type="evidence" value="ECO:0007669"/>
    <property type="project" value="UniProtKB-UniRule"/>
</dbReference>
<evidence type="ECO:0000256" key="3">
    <source>
        <dbReference type="ARBA" id="ARBA00023163"/>
    </source>
</evidence>
<dbReference type="PROSITE" id="PS50977">
    <property type="entry name" value="HTH_TETR_2"/>
    <property type="match status" value="1"/>
</dbReference>
<feature type="DNA-binding region" description="H-T-H motif" evidence="4">
    <location>
        <begin position="41"/>
        <end position="60"/>
    </location>
</feature>
<evidence type="ECO:0000256" key="4">
    <source>
        <dbReference type="PROSITE-ProRule" id="PRU00335"/>
    </source>
</evidence>
<gene>
    <name evidence="6" type="ordered locus">REQ_26230</name>
</gene>
<keyword evidence="2 4" id="KW-0238">DNA-binding</keyword>
<evidence type="ECO:0000256" key="1">
    <source>
        <dbReference type="ARBA" id="ARBA00023015"/>
    </source>
</evidence>
<evidence type="ECO:0000259" key="5">
    <source>
        <dbReference type="PROSITE" id="PS50977"/>
    </source>
</evidence>
<protein>
    <submittedName>
        <fullName evidence="6">TetR family transcriptional regulator</fullName>
    </submittedName>
</protein>
<name>A0A3S5Y7X8_RHOH1</name>
<sequence>MEKAVSIRSRRERPAKPALSREGIIGATIEIMRAEGLEKATLRRVAQALDTGASSLYVYVANTTELHNAVLDELIGTLEVGADGNWQTRLENLLTDYTDVLFTYPGLARSAVALRPAGPSSLRLFDRVLGLLLEGGIEPARASWGADLLLQYVTATAAEHSTPAPTNRDHLGENEAKSMHLTSAIRSAAPQALPHLTAHAGSILGGTPAERISWSIRALLTGISATPTPDTHHDAP</sequence>
<dbReference type="Pfam" id="PF02909">
    <property type="entry name" value="TetR_C_1"/>
    <property type="match status" value="1"/>
</dbReference>
<evidence type="ECO:0000256" key="2">
    <source>
        <dbReference type="ARBA" id="ARBA00023125"/>
    </source>
</evidence>
<proteinExistence type="predicted"/>
<dbReference type="RefSeq" id="WP_013416240.1">
    <property type="nucleotide sequence ID" value="NC_014659.1"/>
</dbReference>
<dbReference type="Proteomes" id="UP001154400">
    <property type="component" value="Chromosome"/>
</dbReference>
<dbReference type="GO" id="GO:0045892">
    <property type="term" value="P:negative regulation of DNA-templated transcription"/>
    <property type="evidence" value="ECO:0007669"/>
    <property type="project" value="InterPro"/>
</dbReference>
<dbReference type="InterPro" id="IPR001647">
    <property type="entry name" value="HTH_TetR"/>
</dbReference>
<organism evidence="6">
    <name type="scientific">Rhodococcus hoagii (strain 103S)</name>
    <name type="common">Rhodococcus equi</name>
    <dbReference type="NCBI Taxonomy" id="685727"/>
    <lineage>
        <taxon>Bacteria</taxon>
        <taxon>Bacillati</taxon>
        <taxon>Actinomycetota</taxon>
        <taxon>Actinomycetes</taxon>
        <taxon>Mycobacteriales</taxon>
        <taxon>Nocardiaceae</taxon>
        <taxon>Prescottella</taxon>
    </lineage>
</organism>
<dbReference type="AlphaFoldDB" id="A0A3S5Y7X8"/>
<dbReference type="EMBL" id="FN563149">
    <property type="protein sequence ID" value="CBH48649.1"/>
    <property type="molecule type" value="Genomic_DNA"/>
</dbReference>
<evidence type="ECO:0000313" key="7">
    <source>
        <dbReference type="Proteomes" id="UP000006892"/>
    </source>
</evidence>
<keyword evidence="1" id="KW-0805">Transcription regulation</keyword>
<reference evidence="6" key="1">
    <citation type="journal article" date="2010" name="PLoS Genet.">
        <title>The genome of a pathogenic rhodococcus: cooptive virulence underpinned by key gene acquisitions.</title>
        <authorList>
            <person name="Letek M."/>
            <person name="Gonzalez P."/>
            <person name="Macarthur I."/>
            <person name="Rodriguez H."/>
            <person name="Freeman T.C."/>
            <person name="Valero-Rello A."/>
            <person name="Blanco M."/>
            <person name="Buckley T."/>
            <person name="Cherevach I."/>
            <person name="Fahey R."/>
            <person name="Hapeshi A."/>
            <person name="Holdstock J."/>
            <person name="Leadon D."/>
            <person name="Navas J."/>
            <person name="Ocampo A."/>
            <person name="Quail M.A."/>
            <person name="Sanders M."/>
            <person name="Scortti M.M."/>
            <person name="Prescott J.F."/>
            <person name="Fogarty U."/>
            <person name="Meijer W.G."/>
            <person name="Parkhill J."/>
            <person name="Bentley S.D."/>
            <person name="Vazquez-Boland J.A."/>
        </authorList>
    </citation>
    <scope>NUCLEOTIDE SEQUENCE [LARGE SCALE GENOMIC DNA]</scope>
    <source>
        <strain evidence="6 7">103S</strain>
    </source>
</reference>
<dbReference type="InterPro" id="IPR009057">
    <property type="entry name" value="Homeodomain-like_sf"/>
</dbReference>
<dbReference type="InterPro" id="IPR004111">
    <property type="entry name" value="Repressor_TetR_C"/>
</dbReference>